<sequence>MHVDCHRNVVKFQEGTCNWEIGLVERLFDDKEQLARVHSVLFARASPCPFFRATDQSNEIGIKGSISLNVYTKCAKIATSGRNRK</sequence>
<evidence type="ECO:0000313" key="2">
    <source>
        <dbReference type="Proteomes" id="UP000007886"/>
    </source>
</evidence>
<name>A0AAI8QFE3_9BRAD</name>
<gene>
    <name evidence="1" type="ORF">S23_62920</name>
</gene>
<dbReference type="Proteomes" id="UP000007886">
    <property type="component" value="Chromosome"/>
</dbReference>
<dbReference type="EMBL" id="AP012279">
    <property type="protein sequence ID" value="BAL79480.1"/>
    <property type="molecule type" value="Genomic_DNA"/>
</dbReference>
<keyword evidence="2" id="KW-1185">Reference proteome</keyword>
<organism evidence="1 2">
    <name type="scientific">Bradyrhizobium cosmicum</name>
    <dbReference type="NCBI Taxonomy" id="1404864"/>
    <lineage>
        <taxon>Bacteria</taxon>
        <taxon>Pseudomonadati</taxon>
        <taxon>Pseudomonadota</taxon>
        <taxon>Alphaproteobacteria</taxon>
        <taxon>Hyphomicrobiales</taxon>
        <taxon>Nitrobacteraceae</taxon>
        <taxon>Bradyrhizobium</taxon>
    </lineage>
</organism>
<dbReference type="AlphaFoldDB" id="A0AAI8QFE3"/>
<accession>A0AAI8QFE3</accession>
<protein>
    <submittedName>
        <fullName evidence="1">Uncharacterized protein</fullName>
    </submittedName>
</protein>
<reference evidence="1 2" key="1">
    <citation type="journal article" date="2012" name="Microbes Environ.">
        <title>Complete genome sequence of Bradyrhizobium sp. S23321: insights into symbiosis evolution in soil oligotrophs.</title>
        <authorList>
            <person name="Okubo T."/>
            <person name="Tsukui T."/>
            <person name="Maita H."/>
            <person name="Okamoto S."/>
            <person name="Oshima K."/>
            <person name="Fujisawa T."/>
            <person name="Saito A."/>
            <person name="Futamata H."/>
            <person name="Hattori R."/>
            <person name="Shimomura Y."/>
            <person name="Haruta S."/>
            <person name="Morimoto S."/>
            <person name="Wang Y."/>
            <person name="Sakai Y."/>
            <person name="Hattori M."/>
            <person name="Aizawa S."/>
            <person name="Nagashima K.V.P."/>
            <person name="Masuda S."/>
            <person name="Hattori T."/>
            <person name="Yamashita A."/>
            <person name="Bao Z."/>
            <person name="Hayatsu M."/>
            <person name="Kajiya-Kanegae H."/>
            <person name="Yoshinaga I."/>
            <person name="Sakamoto K."/>
            <person name="Toyota K."/>
            <person name="Nakao M."/>
            <person name="Kohara M."/>
            <person name="Anda M."/>
            <person name="Niwa R."/>
            <person name="Jung-Hwan P."/>
            <person name="Sameshima-Saito R."/>
            <person name="Tokuda S."/>
            <person name="Yamamoto S."/>
            <person name="Yamamoto S."/>
            <person name="Yokoyama T."/>
            <person name="Akutsu T."/>
            <person name="Nakamura Y."/>
            <person name="Nakahira-Yanaka Y."/>
            <person name="Takada Hoshino Y."/>
            <person name="Hirakawa H."/>
            <person name="Mitsui H."/>
            <person name="Terasawa K."/>
            <person name="Itakura M."/>
            <person name="Sato S."/>
            <person name="Ikeda-Ohtsubo W."/>
            <person name="Sakakura N."/>
            <person name="Kaminuma E."/>
            <person name="Minamisawa K."/>
        </authorList>
    </citation>
    <scope>NUCLEOTIDE SEQUENCE [LARGE SCALE GENOMIC DNA]</scope>
    <source>
        <strain evidence="1 2">S23321</strain>
    </source>
</reference>
<evidence type="ECO:0000313" key="1">
    <source>
        <dbReference type="EMBL" id="BAL79480.1"/>
    </source>
</evidence>
<dbReference type="KEGG" id="brs:S23_62920"/>
<proteinExistence type="predicted"/>